<dbReference type="EMBL" id="CP031146">
    <property type="protein sequence ID" value="AXM95762.1"/>
    <property type="molecule type" value="Genomic_DNA"/>
</dbReference>
<dbReference type="AlphaFoldDB" id="A0AAD0QWM5"/>
<evidence type="ECO:0000313" key="2">
    <source>
        <dbReference type="Proteomes" id="UP000256503"/>
    </source>
</evidence>
<accession>A0AAD0QWM5</accession>
<organism evidence="1 2">
    <name type="scientific">Pseudomonas plecoglossicida</name>
    <dbReference type="NCBI Taxonomy" id="70775"/>
    <lineage>
        <taxon>Bacteria</taxon>
        <taxon>Pseudomonadati</taxon>
        <taxon>Pseudomonadota</taxon>
        <taxon>Gammaproteobacteria</taxon>
        <taxon>Pseudomonadales</taxon>
        <taxon>Pseudomonadaceae</taxon>
        <taxon>Pseudomonas</taxon>
    </lineage>
</organism>
<gene>
    <name evidence="1" type="ORF">DVB73_08130</name>
</gene>
<proteinExistence type="predicted"/>
<dbReference type="Proteomes" id="UP000256503">
    <property type="component" value="Chromosome"/>
</dbReference>
<reference evidence="1 2" key="1">
    <citation type="submission" date="2018-07" db="EMBL/GenBank/DDBJ databases">
        <title>Complete genome sequence of a Pseudomonas plecoglossicida strain pathogenic to the marine fish, Larimichthys crocea.</title>
        <authorList>
            <person name="Tao Z."/>
        </authorList>
    </citation>
    <scope>NUCLEOTIDE SEQUENCE [LARGE SCALE GENOMIC DNA]</scope>
    <source>
        <strain evidence="1 2">XSDHY-P</strain>
    </source>
</reference>
<sequence>MLLISGIFLIGKTNQDCLMSHALKPTVAMPQARAGQAGSRFSAEHINHARMRSAMREAVASTMASLAVLQASRVVSKESLERPLSTI</sequence>
<evidence type="ECO:0000313" key="1">
    <source>
        <dbReference type="EMBL" id="AXM95762.1"/>
    </source>
</evidence>
<name>A0AAD0QWM5_PSEDL</name>
<protein>
    <submittedName>
        <fullName evidence="1">Uncharacterized protein</fullName>
    </submittedName>
</protein>